<evidence type="ECO:0000256" key="4">
    <source>
        <dbReference type="PIRSR" id="PIRSR602403-1"/>
    </source>
</evidence>
<proteinExistence type="inferred from homology"/>
<dbReference type="SUPFAM" id="SSF48264">
    <property type="entry name" value="Cytochrome P450"/>
    <property type="match status" value="1"/>
</dbReference>
<dbReference type="PROSITE" id="PS00086">
    <property type="entry name" value="CYTOCHROME_P450"/>
    <property type="match status" value="1"/>
</dbReference>
<dbReference type="InterPro" id="IPR001128">
    <property type="entry name" value="Cyt_P450"/>
</dbReference>
<dbReference type="Proteomes" id="UP000243975">
    <property type="component" value="Unassembled WGS sequence"/>
</dbReference>
<dbReference type="InterPro" id="IPR017972">
    <property type="entry name" value="Cyt_P450_CS"/>
</dbReference>
<keyword evidence="5" id="KW-0560">Oxidoreductase</keyword>
<dbReference type="Gene3D" id="1.10.630.10">
    <property type="entry name" value="Cytochrome P450"/>
    <property type="match status" value="1"/>
</dbReference>
<dbReference type="GO" id="GO:0020037">
    <property type="term" value="F:heme binding"/>
    <property type="evidence" value="ECO:0007669"/>
    <property type="project" value="InterPro"/>
</dbReference>
<keyword evidence="2 4" id="KW-0479">Metal-binding</keyword>
<dbReference type="InterPro" id="IPR002403">
    <property type="entry name" value="Cyt_P450_E_grp-IV"/>
</dbReference>
<evidence type="ECO:0000256" key="5">
    <source>
        <dbReference type="RuleBase" id="RU000461"/>
    </source>
</evidence>
<keyword evidence="4 5" id="KW-0349">Heme</keyword>
<protein>
    <recommendedName>
        <fullName evidence="8">Cytochrome P450</fullName>
    </recommendedName>
</protein>
<evidence type="ECO:0000256" key="2">
    <source>
        <dbReference type="ARBA" id="ARBA00022723"/>
    </source>
</evidence>
<comment type="cofactor">
    <cofactor evidence="4">
        <name>heme</name>
        <dbReference type="ChEBI" id="CHEBI:30413"/>
    </cofactor>
</comment>
<dbReference type="Pfam" id="PF00067">
    <property type="entry name" value="p450"/>
    <property type="match status" value="1"/>
</dbReference>
<evidence type="ECO:0000256" key="1">
    <source>
        <dbReference type="ARBA" id="ARBA00010617"/>
    </source>
</evidence>
<feature type="binding site" description="axial binding residue" evidence="4">
    <location>
        <position position="43"/>
    </location>
    <ligand>
        <name>heme</name>
        <dbReference type="ChEBI" id="CHEBI:30413"/>
    </ligand>
    <ligandPart>
        <name>Fe</name>
        <dbReference type="ChEBI" id="CHEBI:18248"/>
    </ligandPart>
</feature>
<evidence type="ECO:0000313" key="7">
    <source>
        <dbReference type="Proteomes" id="UP000243975"/>
    </source>
</evidence>
<dbReference type="PANTHER" id="PTHR47950">
    <property type="entry name" value="CYTOCHROME P450, FAMILY 76, SUBFAMILY C, POLYPEPTIDE 5-RELATED"/>
    <property type="match status" value="1"/>
</dbReference>
<dbReference type="PRINTS" id="PR00465">
    <property type="entry name" value="EP450IV"/>
</dbReference>
<dbReference type="GO" id="GO:0005506">
    <property type="term" value="F:iron ion binding"/>
    <property type="evidence" value="ECO:0007669"/>
    <property type="project" value="InterPro"/>
</dbReference>
<organism evidence="6 7">
    <name type="scientific">Cynara cardunculus var. scolymus</name>
    <name type="common">Globe artichoke</name>
    <name type="synonym">Cynara scolymus</name>
    <dbReference type="NCBI Taxonomy" id="59895"/>
    <lineage>
        <taxon>Eukaryota</taxon>
        <taxon>Viridiplantae</taxon>
        <taxon>Streptophyta</taxon>
        <taxon>Embryophyta</taxon>
        <taxon>Tracheophyta</taxon>
        <taxon>Spermatophyta</taxon>
        <taxon>Magnoliopsida</taxon>
        <taxon>eudicotyledons</taxon>
        <taxon>Gunneridae</taxon>
        <taxon>Pentapetalae</taxon>
        <taxon>asterids</taxon>
        <taxon>campanulids</taxon>
        <taxon>Asterales</taxon>
        <taxon>Asteraceae</taxon>
        <taxon>Carduoideae</taxon>
        <taxon>Cardueae</taxon>
        <taxon>Carduinae</taxon>
        <taxon>Cynara</taxon>
    </lineage>
</organism>
<gene>
    <name evidence="6" type="ORF">Ccrd_024912</name>
</gene>
<dbReference type="AlphaFoldDB" id="A0A103XBS4"/>
<name>A0A103XBS4_CYNCS</name>
<keyword evidence="3 4" id="KW-0408">Iron</keyword>
<dbReference type="EMBL" id="LEKV01005818">
    <property type="protein sequence ID" value="KVH87803.1"/>
    <property type="molecule type" value="Genomic_DNA"/>
</dbReference>
<sequence length="96" mass="11060">MGQDSNVWSDAQRFDPERFLEVGIDYKGRDFELIPFGAGRRMCPGLPLADRMLHLMLGSLIYKFDWKTKEGTMDMSDKFGFTLQKKLPLMAIPVEL</sequence>
<evidence type="ECO:0008006" key="8">
    <source>
        <dbReference type="Google" id="ProtNLM"/>
    </source>
</evidence>
<accession>A0A103XBS4</accession>
<dbReference type="GO" id="GO:0016705">
    <property type="term" value="F:oxidoreductase activity, acting on paired donors, with incorporation or reduction of molecular oxygen"/>
    <property type="evidence" value="ECO:0007669"/>
    <property type="project" value="InterPro"/>
</dbReference>
<reference evidence="6 7" key="1">
    <citation type="journal article" date="2016" name="Sci. Rep.">
        <title>The genome sequence of the outbreeding globe artichoke constructed de novo incorporating a phase-aware low-pass sequencing strategy of F1 progeny.</title>
        <authorList>
            <person name="Scaglione D."/>
            <person name="Reyes-Chin-Wo S."/>
            <person name="Acquadro A."/>
            <person name="Froenicke L."/>
            <person name="Portis E."/>
            <person name="Beitel C."/>
            <person name="Tirone M."/>
            <person name="Mauro R."/>
            <person name="Lo Monaco A."/>
            <person name="Mauromicale G."/>
            <person name="Faccioli P."/>
            <person name="Cattivelli L."/>
            <person name="Rieseberg L."/>
            <person name="Michelmore R."/>
            <person name="Lanteri S."/>
        </authorList>
    </citation>
    <scope>NUCLEOTIDE SEQUENCE [LARGE SCALE GENOMIC DNA]</scope>
    <source>
        <strain evidence="6">2C</strain>
    </source>
</reference>
<dbReference type="GO" id="GO:0004497">
    <property type="term" value="F:monooxygenase activity"/>
    <property type="evidence" value="ECO:0007669"/>
    <property type="project" value="UniProtKB-KW"/>
</dbReference>
<dbReference type="InterPro" id="IPR036396">
    <property type="entry name" value="Cyt_P450_sf"/>
</dbReference>
<dbReference type="Gramene" id="KVH87803">
    <property type="protein sequence ID" value="KVH87803"/>
    <property type="gene ID" value="Ccrd_024912"/>
</dbReference>
<comment type="similarity">
    <text evidence="1 5">Belongs to the cytochrome P450 family.</text>
</comment>
<dbReference type="PANTHER" id="PTHR47950:SF48">
    <property type="entry name" value="CYTOCHROME P450 FAMILY PROTEIN, EXPRESSED"/>
    <property type="match status" value="1"/>
</dbReference>
<keyword evidence="7" id="KW-1185">Reference proteome</keyword>
<keyword evidence="5" id="KW-0503">Monooxygenase</keyword>
<comment type="caution">
    <text evidence="6">The sequence shown here is derived from an EMBL/GenBank/DDBJ whole genome shotgun (WGS) entry which is preliminary data.</text>
</comment>
<dbReference type="OMA" id="IRISNWC"/>
<evidence type="ECO:0000256" key="3">
    <source>
        <dbReference type="ARBA" id="ARBA00023004"/>
    </source>
</evidence>
<evidence type="ECO:0000313" key="6">
    <source>
        <dbReference type="EMBL" id="KVH87803.1"/>
    </source>
</evidence>